<dbReference type="EMBL" id="CP012159">
    <property type="protein sequence ID" value="AKT39237.1"/>
    <property type="molecule type" value="Genomic_DNA"/>
</dbReference>
<keyword evidence="2" id="KW-1185">Reference proteome</keyword>
<sequence length="231" mass="25660">MVQLDEQPHDLLLPRRVQVAGGLVREQHRGVGHDRPRDGHALLLPSGQLRRRVPLAPREPHVGQRLQRLRPPLARGDPPVHQRQLHVLRRGRARQQVEALEHEPQVVPPQQRELIERQRAHLHPPEPVRARRRPIQAAQDVHAGRLARPARPHHGHELPLLDLQAHPGERAHLGVTAPVDALHVGQLDQRVHGAEVSARSVSTRVPGCTAALVISVRCPSVEPTVTGFGVG</sequence>
<dbReference type="AlphaFoldDB" id="A0A0K1EEX0"/>
<reference evidence="1 2" key="1">
    <citation type="submission" date="2015-07" db="EMBL/GenBank/DDBJ databases">
        <title>Genome analysis of myxobacterium Chondromyces crocatus Cm c5 reveals a high potential for natural compound synthesis and the genetic basis for the loss of fruiting body formation.</title>
        <authorList>
            <person name="Zaburannyi N."/>
            <person name="Bunk B."/>
            <person name="Maier J."/>
            <person name="Overmann J."/>
            <person name="Mueller R."/>
        </authorList>
    </citation>
    <scope>NUCLEOTIDE SEQUENCE [LARGE SCALE GENOMIC DNA]</scope>
    <source>
        <strain evidence="1 2">Cm c5</strain>
    </source>
</reference>
<dbReference type="AntiFam" id="ANF00095">
    <property type="entry name" value="Shadow ORF (opposite ABC transporters)"/>
</dbReference>
<organism evidence="1 2">
    <name type="scientific">Chondromyces crocatus</name>
    <dbReference type="NCBI Taxonomy" id="52"/>
    <lineage>
        <taxon>Bacteria</taxon>
        <taxon>Pseudomonadati</taxon>
        <taxon>Myxococcota</taxon>
        <taxon>Polyangia</taxon>
        <taxon>Polyangiales</taxon>
        <taxon>Polyangiaceae</taxon>
        <taxon>Chondromyces</taxon>
    </lineage>
</organism>
<name>A0A0K1EEX0_CHOCO</name>
<dbReference type="KEGG" id="ccro:CMC5_084820"/>
<protein>
    <submittedName>
        <fullName evidence="1">Uncharacterized protein</fullName>
    </submittedName>
</protein>
<dbReference type="AntiFam" id="ANF00142">
    <property type="entry name" value="Shadow ORF (opposite yadG)"/>
</dbReference>
<evidence type="ECO:0000313" key="1">
    <source>
        <dbReference type="EMBL" id="AKT39237.1"/>
    </source>
</evidence>
<proteinExistence type="predicted"/>
<evidence type="ECO:0000313" key="2">
    <source>
        <dbReference type="Proteomes" id="UP000067626"/>
    </source>
</evidence>
<gene>
    <name evidence="1" type="ORF">CMC5_084820</name>
</gene>
<accession>A0A0K1EEX0</accession>
<dbReference type="Proteomes" id="UP000067626">
    <property type="component" value="Chromosome"/>
</dbReference>